<sequence>MQDSVHELPGIIPKMHSSINNMDLSSLEDPDILNNMANIAAEQLASAIQQKDVFKQNAGTVIQQLPNVMSNMNQRLQKFQSAVGNFISLANSRLSNIMAGKAAPQVPAQVPAQQWQTANQQYPQQQFNQNNGGSQWTQNSNTWNVQNQMSSGQQQNWPQQNGQQWQTMNSNYWNGQGQDPRYAQQQIYQQGVGGFNSWASNTGRGQVYISQNGAVRRFKRAAVKCEDLKLNPEKACQEYHFQCPACLNETNIMKHACGNDTLQKMVEIKTMDLLSAKHLMSYHQYIKNGLIVMQVEYDSGSYSQKTKTYEKALITAKIGKEIVTYETSLLPNLRDLKTSGDEIGEEIWQLLQDKKVFDLEIKQSKPTPKQETKNTIGVHKSMELQVDQNLSSAAVVTRAMWTAIGVVVYIGIHAFIM</sequence>
<organism evidence="3 4">
    <name type="scientific">Tegillarca granosa</name>
    <name type="common">Malaysian cockle</name>
    <name type="synonym">Anadara granosa</name>
    <dbReference type="NCBI Taxonomy" id="220873"/>
    <lineage>
        <taxon>Eukaryota</taxon>
        <taxon>Metazoa</taxon>
        <taxon>Spiralia</taxon>
        <taxon>Lophotrochozoa</taxon>
        <taxon>Mollusca</taxon>
        <taxon>Bivalvia</taxon>
        <taxon>Autobranchia</taxon>
        <taxon>Pteriomorphia</taxon>
        <taxon>Arcoida</taxon>
        <taxon>Arcoidea</taxon>
        <taxon>Arcidae</taxon>
        <taxon>Tegillarca</taxon>
    </lineage>
</organism>
<feature type="compositionally biased region" description="Low complexity" evidence="1">
    <location>
        <begin position="148"/>
        <end position="166"/>
    </location>
</feature>
<protein>
    <submittedName>
        <fullName evidence="3">Uncharacterized protein</fullName>
    </submittedName>
</protein>
<keyword evidence="2" id="KW-0472">Membrane</keyword>
<feature type="transmembrane region" description="Helical" evidence="2">
    <location>
        <begin position="399"/>
        <end position="416"/>
    </location>
</feature>
<dbReference type="Proteomes" id="UP001217089">
    <property type="component" value="Unassembled WGS sequence"/>
</dbReference>
<feature type="region of interest" description="Disordered" evidence="1">
    <location>
        <begin position="148"/>
        <end position="169"/>
    </location>
</feature>
<proteinExistence type="predicted"/>
<evidence type="ECO:0000256" key="2">
    <source>
        <dbReference type="SAM" id="Phobius"/>
    </source>
</evidence>
<dbReference type="EMBL" id="JARBDR010000903">
    <property type="protein sequence ID" value="KAJ8305010.1"/>
    <property type="molecule type" value="Genomic_DNA"/>
</dbReference>
<keyword evidence="4" id="KW-1185">Reference proteome</keyword>
<evidence type="ECO:0000256" key="1">
    <source>
        <dbReference type="SAM" id="MobiDB-lite"/>
    </source>
</evidence>
<name>A0ABQ9ENQ2_TEGGR</name>
<comment type="caution">
    <text evidence="3">The sequence shown here is derived from an EMBL/GenBank/DDBJ whole genome shotgun (WGS) entry which is preliminary data.</text>
</comment>
<reference evidence="3 4" key="1">
    <citation type="submission" date="2022-12" db="EMBL/GenBank/DDBJ databases">
        <title>Chromosome-level genome of Tegillarca granosa.</title>
        <authorList>
            <person name="Kim J."/>
        </authorList>
    </citation>
    <scope>NUCLEOTIDE SEQUENCE [LARGE SCALE GENOMIC DNA]</scope>
    <source>
        <strain evidence="3">Teg-2019</strain>
        <tissue evidence="3">Adductor muscle</tissue>
    </source>
</reference>
<evidence type="ECO:0000313" key="4">
    <source>
        <dbReference type="Proteomes" id="UP001217089"/>
    </source>
</evidence>
<accession>A0ABQ9ENQ2</accession>
<gene>
    <name evidence="3" type="ORF">KUTeg_018593</name>
</gene>
<evidence type="ECO:0000313" key="3">
    <source>
        <dbReference type="EMBL" id="KAJ8305010.1"/>
    </source>
</evidence>
<keyword evidence="2" id="KW-1133">Transmembrane helix</keyword>
<keyword evidence="2" id="KW-0812">Transmembrane</keyword>